<sequence length="431" mass="46280">MIDLLLSINMMMTAFINQLLTMGLPVIDESLAELMSVMKSAPTNGLFGEMQSMARGLGITLALCVGSYECWVMILGRRAMDVLKILRILGLAICIQFSPLICSALDVPGNWLESRTQGMAKVANKQVATLERAVATKQQEYMDSLRSQMSKQEEQKAAQDAATEDGIFDKIQHGIENIGISIQNYAKQAAVLLETKISEWANDIIRFIGEIIFQMCYYGILVGQRIFLSVLKLFCPVMFALSIVPPWRSAWSQWISKYLTISLWGFLVYLIVYYIDFLIMYYLKSDLTAYNQLLHNAANWNNIGALGMQAIGTTCMYVVGMLAGAKILSMVPEVCSWLVPGGVSSGAGSMAAGTSSGVAGAAGAAVGVAAGAVTGGASTAASVAGAYNQSRSSGSSVTGSIVNSAISNSSIGKSFISGSERSEKLNNEMKK</sequence>
<feature type="transmembrane region" description="Helical" evidence="3">
    <location>
        <begin position="226"/>
        <end position="247"/>
    </location>
</feature>
<evidence type="ECO:0000256" key="1">
    <source>
        <dbReference type="SAM" id="Coils"/>
    </source>
</evidence>
<evidence type="ECO:0000313" key="5">
    <source>
        <dbReference type="EMBL" id="KGF48693.1"/>
    </source>
</evidence>
<gene>
    <name evidence="5" type="ORF">HMPREF0654_08165</name>
</gene>
<dbReference type="Pfam" id="PF07863">
    <property type="entry name" value="CtnDOT_TraJ"/>
    <property type="match status" value="1"/>
</dbReference>
<keyword evidence="3" id="KW-1133">Transmembrane helix</keyword>
<dbReference type="EMBL" id="JRNR01000080">
    <property type="protein sequence ID" value="KGF48693.1"/>
    <property type="molecule type" value="Genomic_DNA"/>
</dbReference>
<organism evidence="5 6">
    <name type="scientific">Prevotella disiens DNF00882</name>
    <dbReference type="NCBI Taxonomy" id="1401075"/>
    <lineage>
        <taxon>Bacteria</taxon>
        <taxon>Pseudomonadati</taxon>
        <taxon>Bacteroidota</taxon>
        <taxon>Bacteroidia</taxon>
        <taxon>Bacteroidales</taxon>
        <taxon>Prevotellaceae</taxon>
        <taxon>Prevotella</taxon>
    </lineage>
</organism>
<accession>A0A096ANM8</accession>
<comment type="caution">
    <text evidence="5">The sequence shown here is derived from an EMBL/GenBank/DDBJ whole genome shotgun (WGS) entry which is preliminary data.</text>
</comment>
<reference evidence="5 6" key="1">
    <citation type="submission" date="2014-07" db="EMBL/GenBank/DDBJ databases">
        <authorList>
            <person name="McCorrison J."/>
            <person name="Sanka R."/>
            <person name="Torralba M."/>
            <person name="Gillis M."/>
            <person name="Haft D.H."/>
            <person name="Methe B."/>
            <person name="Sutton G."/>
            <person name="Nelson K.E."/>
        </authorList>
    </citation>
    <scope>NUCLEOTIDE SEQUENCE [LARGE SCALE GENOMIC DNA]</scope>
    <source>
        <strain evidence="5 6">DNF00882</strain>
    </source>
</reference>
<feature type="coiled-coil region" evidence="1">
    <location>
        <begin position="120"/>
        <end position="162"/>
    </location>
</feature>
<evidence type="ECO:0000259" key="4">
    <source>
        <dbReference type="Pfam" id="PF07863"/>
    </source>
</evidence>
<dbReference type="AlphaFoldDB" id="A0A096ANM8"/>
<dbReference type="InterPro" id="IPR012424">
    <property type="entry name" value="Conjugative_transposon_TraJ_C"/>
</dbReference>
<evidence type="ECO:0000256" key="2">
    <source>
        <dbReference type="SAM" id="MobiDB-lite"/>
    </source>
</evidence>
<keyword evidence="3" id="KW-0472">Membrane</keyword>
<protein>
    <submittedName>
        <fullName evidence="5">Membrane protein</fullName>
    </submittedName>
</protein>
<dbReference type="Proteomes" id="UP000029538">
    <property type="component" value="Unassembled WGS sequence"/>
</dbReference>
<feature type="transmembrane region" description="Helical" evidence="3">
    <location>
        <begin position="259"/>
        <end position="283"/>
    </location>
</feature>
<feature type="transmembrane region" description="Helical" evidence="3">
    <location>
        <begin position="56"/>
        <end position="76"/>
    </location>
</feature>
<name>A0A096ANM8_9BACT</name>
<evidence type="ECO:0000313" key="6">
    <source>
        <dbReference type="Proteomes" id="UP000029538"/>
    </source>
</evidence>
<proteinExistence type="predicted"/>
<evidence type="ECO:0000256" key="3">
    <source>
        <dbReference type="SAM" id="Phobius"/>
    </source>
</evidence>
<feature type="transmembrane region" description="Helical" evidence="3">
    <location>
        <begin position="303"/>
        <end position="323"/>
    </location>
</feature>
<keyword evidence="3" id="KW-0812">Transmembrane</keyword>
<feature type="compositionally biased region" description="Basic and acidic residues" evidence="2">
    <location>
        <begin position="420"/>
        <end position="431"/>
    </location>
</feature>
<dbReference type="RefSeq" id="WP_156097424.1">
    <property type="nucleotide sequence ID" value="NZ_JRNR01000080.1"/>
</dbReference>
<feature type="domain" description="Conjugative transposon TraJ C-terminal" evidence="4">
    <location>
        <begin position="46"/>
        <end position="399"/>
    </location>
</feature>
<keyword evidence="1" id="KW-0175">Coiled coil</keyword>
<feature type="region of interest" description="Disordered" evidence="2">
    <location>
        <begin position="411"/>
        <end position="431"/>
    </location>
</feature>